<proteinExistence type="predicted"/>
<name>A0A165GVH6_9APHY</name>
<accession>A0A165GVH6</accession>
<dbReference type="EMBL" id="KV427608">
    <property type="protein sequence ID" value="KZT10876.1"/>
    <property type="molecule type" value="Genomic_DNA"/>
</dbReference>
<evidence type="ECO:0000313" key="2">
    <source>
        <dbReference type="Proteomes" id="UP000076871"/>
    </source>
</evidence>
<keyword evidence="2" id="KW-1185">Reference proteome</keyword>
<dbReference type="RefSeq" id="XP_040768616.1">
    <property type="nucleotide sequence ID" value="XM_040902138.1"/>
</dbReference>
<dbReference type="GeneID" id="63819169"/>
<sequence length="227" mass="25424">MITSLVERAIRDRFKKMLEVIATLDTIVPFPAALQDSGNTAWSYICVRSKAESMERMQRDDVLHSSLFVVGSNIAALPDVLRRQLLTLRRIMRASTICTFPQLEAGFVLDFGTVIYPMIRAMARRARLRRLVFSTMGTIARGMPSLPTNDTILVVDVPHFYGRSAVDSPMVHAPAMVARPRRLDETSLEAVTRAMITVACSTDELVFPRTIFDVVWASAKKAMNSFL</sequence>
<gene>
    <name evidence="1" type="ORF">LAESUDRAFT_353512</name>
</gene>
<reference evidence="1 2" key="1">
    <citation type="journal article" date="2016" name="Mol. Biol. Evol.">
        <title>Comparative Genomics of Early-Diverging Mushroom-Forming Fungi Provides Insights into the Origins of Lignocellulose Decay Capabilities.</title>
        <authorList>
            <person name="Nagy L.G."/>
            <person name="Riley R."/>
            <person name="Tritt A."/>
            <person name="Adam C."/>
            <person name="Daum C."/>
            <person name="Floudas D."/>
            <person name="Sun H."/>
            <person name="Yadav J.S."/>
            <person name="Pangilinan J."/>
            <person name="Larsson K.H."/>
            <person name="Matsuura K."/>
            <person name="Barry K."/>
            <person name="Labutti K."/>
            <person name="Kuo R."/>
            <person name="Ohm R.A."/>
            <person name="Bhattacharya S.S."/>
            <person name="Shirouzu T."/>
            <person name="Yoshinaga Y."/>
            <person name="Martin F.M."/>
            <person name="Grigoriev I.V."/>
            <person name="Hibbett D.S."/>
        </authorList>
    </citation>
    <scope>NUCLEOTIDE SEQUENCE [LARGE SCALE GENOMIC DNA]</scope>
    <source>
        <strain evidence="1 2">93-53</strain>
    </source>
</reference>
<evidence type="ECO:0000313" key="1">
    <source>
        <dbReference type="EMBL" id="KZT10876.1"/>
    </source>
</evidence>
<protein>
    <submittedName>
        <fullName evidence="1">Uncharacterized protein</fullName>
    </submittedName>
</protein>
<dbReference type="InParanoid" id="A0A165GVH6"/>
<dbReference type="AlphaFoldDB" id="A0A165GVH6"/>
<dbReference type="Proteomes" id="UP000076871">
    <property type="component" value="Unassembled WGS sequence"/>
</dbReference>
<organism evidence="1 2">
    <name type="scientific">Laetiporus sulphureus 93-53</name>
    <dbReference type="NCBI Taxonomy" id="1314785"/>
    <lineage>
        <taxon>Eukaryota</taxon>
        <taxon>Fungi</taxon>
        <taxon>Dikarya</taxon>
        <taxon>Basidiomycota</taxon>
        <taxon>Agaricomycotina</taxon>
        <taxon>Agaricomycetes</taxon>
        <taxon>Polyporales</taxon>
        <taxon>Laetiporus</taxon>
    </lineage>
</organism>